<sequence length="358" mass="41153">MAHSLFFIPDISGYTNFIQTTEIEHSQHVIAELLEVLIEANVENLKLAEIEGDALFFYKENKVPSQERLLAQIERMFKAFYSHLKLLETNRICPCNACATAPDLNLKIIVHCGEMQFIEVQGTKKPFGKSVIQSHRLLKNSIESDNYVLVSQELSEKIWLSADYKSKLYDFKAGADTYDNEEIPYNYTIVNVEALSLKKQEQLKEVTFGRSPDILFEQILETSKEQAYEYISNYRYRNDWTTGVDDFQFKLNEVTRLDSEHTCVINGKHIDFIAVTKEGKPGQLVYGEMTKTPPLVDALYQFYLLEDIGQNRSKLTVEVFLEAKSLIKKILVQLIGKRIFKKGVTTSLQSLSAFIKKQ</sequence>
<dbReference type="EMBL" id="JAVTTO010000001">
    <property type="protein sequence ID" value="MDT7831487.1"/>
    <property type="molecule type" value="Genomic_DNA"/>
</dbReference>
<keyword evidence="2" id="KW-1185">Reference proteome</keyword>
<reference evidence="1 2" key="1">
    <citation type="submission" date="2023-09" db="EMBL/GenBank/DDBJ databases">
        <title>Novel taxa isolated from Blanes Bay.</title>
        <authorList>
            <person name="Rey-Velasco X."/>
            <person name="Lucena T."/>
        </authorList>
    </citation>
    <scope>NUCLEOTIDE SEQUENCE [LARGE SCALE GENOMIC DNA]</scope>
    <source>
        <strain evidence="1 2">S356</strain>
    </source>
</reference>
<dbReference type="RefSeq" id="WP_349240731.1">
    <property type="nucleotide sequence ID" value="NZ_JAVTTO010000001.1"/>
</dbReference>
<dbReference type="Gene3D" id="3.30.70.1230">
    <property type="entry name" value="Nucleotide cyclase"/>
    <property type="match status" value="1"/>
</dbReference>
<protein>
    <submittedName>
        <fullName evidence="1">DUF2652 domain-containing protein</fullName>
    </submittedName>
</protein>
<organism evidence="1 2">
    <name type="scientific">Asprobacillus argus</name>
    <dbReference type="NCBI Taxonomy" id="3076534"/>
    <lineage>
        <taxon>Bacteria</taxon>
        <taxon>Pseudomonadati</taxon>
        <taxon>Bacteroidota</taxon>
        <taxon>Flavobacteriia</taxon>
        <taxon>Flavobacteriales</taxon>
        <taxon>Flavobacteriaceae</taxon>
        <taxon>Asprobacillus</taxon>
    </lineage>
</organism>
<dbReference type="InterPro" id="IPR029787">
    <property type="entry name" value="Nucleotide_cyclase"/>
</dbReference>
<gene>
    <name evidence="1" type="ORF">RQM59_03790</name>
</gene>
<dbReference type="Pfam" id="PF10851">
    <property type="entry name" value="DUF2652"/>
    <property type="match status" value="1"/>
</dbReference>
<dbReference type="Proteomes" id="UP001257277">
    <property type="component" value="Unassembled WGS sequence"/>
</dbReference>
<proteinExistence type="predicted"/>
<dbReference type="InterPro" id="IPR020503">
    <property type="entry name" value="Uncharacterised_Rv2561"/>
</dbReference>
<comment type="caution">
    <text evidence="1">The sequence shown here is derived from an EMBL/GenBank/DDBJ whole genome shotgun (WGS) entry which is preliminary data.</text>
</comment>
<evidence type="ECO:0000313" key="1">
    <source>
        <dbReference type="EMBL" id="MDT7831487.1"/>
    </source>
</evidence>
<evidence type="ECO:0000313" key="2">
    <source>
        <dbReference type="Proteomes" id="UP001257277"/>
    </source>
</evidence>
<accession>A0ABU3LCR3</accession>
<name>A0ABU3LCR3_9FLAO</name>
<dbReference type="SUPFAM" id="SSF55961">
    <property type="entry name" value="Bet v1-like"/>
    <property type="match status" value="1"/>
</dbReference>